<comment type="caution">
    <text evidence="1">The sequence shown here is derived from an EMBL/GenBank/DDBJ whole genome shotgun (WGS) entry which is preliminary data.</text>
</comment>
<evidence type="ECO:0000313" key="1">
    <source>
        <dbReference type="EMBL" id="KAF6078350.1"/>
    </source>
</evidence>
<dbReference type="Proteomes" id="UP000664940">
    <property type="component" value="Unassembled WGS sequence"/>
</dbReference>
<evidence type="ECO:0000313" key="2">
    <source>
        <dbReference type="Proteomes" id="UP000664940"/>
    </source>
</evidence>
<sequence length="136" mass="14808">MGDFPLCYLGSRKSFHPRVLSPSSLGRARAAGGRAGACALLRRLRGCWRPAGRALCRTSRGSAKPLKSGSLLPFRARCCCIKCIKWCVTGVFTPFEPKHSRVTAGATEADTWRGLSLRKETSRSCPEPTLPAPHPR</sequence>
<accession>A0A833YS50</accession>
<gene>
    <name evidence="1" type="ORF">HJG60_009194</name>
</gene>
<organism evidence="1 2">
    <name type="scientific">Phyllostomus discolor</name>
    <name type="common">pale spear-nosed bat</name>
    <dbReference type="NCBI Taxonomy" id="89673"/>
    <lineage>
        <taxon>Eukaryota</taxon>
        <taxon>Metazoa</taxon>
        <taxon>Chordata</taxon>
        <taxon>Craniata</taxon>
        <taxon>Vertebrata</taxon>
        <taxon>Euteleostomi</taxon>
        <taxon>Mammalia</taxon>
        <taxon>Eutheria</taxon>
        <taxon>Laurasiatheria</taxon>
        <taxon>Chiroptera</taxon>
        <taxon>Yangochiroptera</taxon>
        <taxon>Phyllostomidae</taxon>
        <taxon>Phyllostominae</taxon>
        <taxon>Phyllostomus</taxon>
    </lineage>
</organism>
<protein>
    <submittedName>
        <fullName evidence="1">Uncharacterized protein</fullName>
    </submittedName>
</protein>
<dbReference type="EMBL" id="JABVXQ010000014">
    <property type="protein sequence ID" value="KAF6078350.1"/>
    <property type="molecule type" value="Genomic_DNA"/>
</dbReference>
<name>A0A833YS50_9CHIR</name>
<reference evidence="1 2" key="1">
    <citation type="journal article" date="2020" name="Nature">
        <title>Six reference-quality genomes reveal evolution of bat adaptations.</title>
        <authorList>
            <person name="Jebb D."/>
            <person name="Huang Z."/>
            <person name="Pippel M."/>
            <person name="Hughes G.M."/>
            <person name="Lavrichenko K."/>
            <person name="Devanna P."/>
            <person name="Winkler S."/>
            <person name="Jermiin L.S."/>
            <person name="Skirmuntt E.C."/>
            <person name="Katzourakis A."/>
            <person name="Burkitt-Gray L."/>
            <person name="Ray D.A."/>
            <person name="Sullivan K.A.M."/>
            <person name="Roscito J.G."/>
            <person name="Kirilenko B.M."/>
            <person name="Davalos L.M."/>
            <person name="Corthals A.P."/>
            <person name="Power M.L."/>
            <person name="Jones G."/>
            <person name="Ransome R.D."/>
            <person name="Dechmann D.K.N."/>
            <person name="Locatelli A.G."/>
            <person name="Puechmaille S.J."/>
            <person name="Fedrigo O."/>
            <person name="Jarvis E.D."/>
            <person name="Hiller M."/>
            <person name="Vernes S.C."/>
            <person name="Myers E.W."/>
            <person name="Teeling E.C."/>
        </authorList>
    </citation>
    <scope>NUCLEOTIDE SEQUENCE [LARGE SCALE GENOMIC DNA]</scope>
    <source>
        <strain evidence="1">Bat1K_MPI-CBG_1</strain>
    </source>
</reference>
<proteinExistence type="predicted"/>
<dbReference type="AlphaFoldDB" id="A0A833YS50"/>